<dbReference type="GO" id="GO:0009279">
    <property type="term" value="C:cell outer membrane"/>
    <property type="evidence" value="ECO:0007669"/>
    <property type="project" value="UniProtKB-SubCell"/>
</dbReference>
<protein>
    <submittedName>
        <fullName evidence="10">TonB-linked outer membrane protein, SusC/RagA family</fullName>
    </submittedName>
</protein>
<evidence type="ECO:0000256" key="5">
    <source>
        <dbReference type="ARBA" id="ARBA00023136"/>
    </source>
</evidence>
<organism evidence="10 11">
    <name type="scientific">Saccharicrinis fermentans DSM 9555 = JCM 21142</name>
    <dbReference type="NCBI Taxonomy" id="869213"/>
    <lineage>
        <taxon>Bacteria</taxon>
        <taxon>Pseudomonadati</taxon>
        <taxon>Bacteroidota</taxon>
        <taxon>Bacteroidia</taxon>
        <taxon>Marinilabiliales</taxon>
        <taxon>Marinilabiliaceae</taxon>
        <taxon>Saccharicrinis</taxon>
    </lineage>
</organism>
<name>W7XZL4_9BACT</name>
<dbReference type="SUPFAM" id="SSF56935">
    <property type="entry name" value="Porins"/>
    <property type="match status" value="1"/>
</dbReference>
<evidence type="ECO:0000256" key="3">
    <source>
        <dbReference type="ARBA" id="ARBA00022452"/>
    </source>
</evidence>
<dbReference type="Gene3D" id="2.40.170.20">
    <property type="entry name" value="TonB-dependent receptor, beta-barrel domain"/>
    <property type="match status" value="1"/>
</dbReference>
<keyword evidence="3 7" id="KW-1134">Transmembrane beta strand</keyword>
<dbReference type="InterPro" id="IPR008969">
    <property type="entry name" value="CarboxyPept-like_regulatory"/>
</dbReference>
<feature type="signal peptide" evidence="8">
    <location>
        <begin position="1"/>
        <end position="22"/>
    </location>
</feature>
<dbReference type="eggNOG" id="COG4771">
    <property type="taxonomic scope" value="Bacteria"/>
</dbReference>
<keyword evidence="8" id="KW-0732">Signal</keyword>
<keyword evidence="5 7" id="KW-0472">Membrane</keyword>
<dbReference type="InterPro" id="IPR039426">
    <property type="entry name" value="TonB-dep_rcpt-like"/>
</dbReference>
<keyword evidence="2 7" id="KW-0813">Transport</keyword>
<feature type="chain" id="PRO_5004903872" evidence="8">
    <location>
        <begin position="23"/>
        <end position="1022"/>
    </location>
</feature>
<gene>
    <name evidence="10" type="ORF">JCM21142_72795</name>
</gene>
<evidence type="ECO:0000313" key="11">
    <source>
        <dbReference type="Proteomes" id="UP000019402"/>
    </source>
</evidence>
<evidence type="ECO:0000256" key="8">
    <source>
        <dbReference type="SAM" id="SignalP"/>
    </source>
</evidence>
<dbReference type="Pfam" id="PF13715">
    <property type="entry name" value="CarbopepD_reg_2"/>
    <property type="match status" value="1"/>
</dbReference>
<reference evidence="10 11" key="1">
    <citation type="journal article" date="2014" name="Genome Announc.">
        <title>Draft Genome Sequence of Cytophaga fermentans JCM 21142T, a Facultative Anaerobe Isolated from Marine Mud.</title>
        <authorList>
            <person name="Starns D."/>
            <person name="Oshima K."/>
            <person name="Suda W."/>
            <person name="Iino T."/>
            <person name="Yuki M."/>
            <person name="Inoue J."/>
            <person name="Kitamura K."/>
            <person name="Iida T."/>
            <person name="Darby A."/>
            <person name="Hattori M."/>
            <person name="Ohkuma M."/>
        </authorList>
    </citation>
    <scope>NUCLEOTIDE SEQUENCE [LARGE SCALE GENOMIC DNA]</scope>
    <source>
        <strain evidence="10 11">JCM 21142</strain>
    </source>
</reference>
<comment type="similarity">
    <text evidence="7">Belongs to the TonB-dependent receptor family.</text>
</comment>
<keyword evidence="11" id="KW-1185">Reference proteome</keyword>
<evidence type="ECO:0000313" key="10">
    <source>
        <dbReference type="EMBL" id="GAF04100.1"/>
    </source>
</evidence>
<dbReference type="SUPFAM" id="SSF49464">
    <property type="entry name" value="Carboxypeptidase regulatory domain-like"/>
    <property type="match status" value="1"/>
</dbReference>
<dbReference type="NCBIfam" id="TIGR04057">
    <property type="entry name" value="SusC_RagA_signa"/>
    <property type="match status" value="1"/>
</dbReference>
<keyword evidence="6 7" id="KW-0998">Cell outer membrane</keyword>
<dbReference type="FunFam" id="2.170.130.10:FF:000008">
    <property type="entry name" value="SusC/RagA family TonB-linked outer membrane protein"/>
    <property type="match status" value="1"/>
</dbReference>
<dbReference type="FunFam" id="2.60.40.1120:FF:000003">
    <property type="entry name" value="Outer membrane protein Omp121"/>
    <property type="match status" value="1"/>
</dbReference>
<comment type="caution">
    <text evidence="10">The sequence shown here is derived from an EMBL/GenBank/DDBJ whole genome shotgun (WGS) entry which is preliminary data.</text>
</comment>
<dbReference type="Pfam" id="PF07715">
    <property type="entry name" value="Plug"/>
    <property type="match status" value="1"/>
</dbReference>
<evidence type="ECO:0000256" key="4">
    <source>
        <dbReference type="ARBA" id="ARBA00022692"/>
    </source>
</evidence>
<evidence type="ECO:0000256" key="1">
    <source>
        <dbReference type="ARBA" id="ARBA00004571"/>
    </source>
</evidence>
<sequence>MKRNLRLFLTLLIMSTCWVAFAQERSISGEVVDSNGESMPGVSIVVKGTTNGTITNVDGKYVVSNVSEDATLVFSFIGFDAQEIPVKGKSNINVTLAASVQDIDEVVVVGYGSLRKSDLTGAVAKVGGEELKGPSTPDAVQALQGKVAGVNITPSSGEPGAGMNISIRGTGSWSNSSPLYVVDGFPMSDLSSVDPANIESIEILKDASATAIYGSRGANGVVLVSTKQGKEGKMQFEVSAYGGAQWTSNTIDMVTASEFATLRLEAYANDGASVPSDEQRILNEVIANNSKGTDWQDEMFRIAPIQNYSISARGGSEKSTYNLGVTYFNQEGLIKNSGMKKLYTYINNKYNFTEKVSLDANISYSTYKKNNHNNDSFSGALPVGIRMDPLTPAWDDFTNNYGSRFMGGVVVTNPMRAIDASKDQTKGDHRLVSNFTLNIDDIFVEGLSFRTMGAAQLTFFNSKNYYEEYYIAVDQRNDLSSLYEQRGSNTALTWNGFFNYVKRTGNHSINATLGSEVQVFKTSNISGTRYDIPGVQDLMYFDQSKDPVNFQLNGEGEENRILSYFARANYSFKDKYLFTATIRADGSSKFHEDQRWGYFPSFSAGWNIKEEPFMQDIDVLTRLKFRGGWGQVGNANAVGAWNYLSLMSLGYTYVFGESAAEGAKAAVLSNKDLKWEVSEQMNLGLDIGLFDQRLGVTLDWFDRRTNDMQISKPIPYYVGAGRPVVNAASMKNAGFEFTVGWNDKKGDFKYDISLNGSIVNQEITDMAGGEAISGGRMNGWAGNAEFTTRTEKGYEIGYFYGIKTDGIFTSQQELDAYTKDGNPIQPNAEIGDVKFVDDNDDGKIDGEDRAYLGSAAPDFSGGLNLGLEYKGIDFRASLVGVFGNEIVNGINYWINTSGVLSNYRTDRLDRWSADNPTGTEPRMTAADANQNSRFSDRYVEDGSYVRLRNVQLGYSLPKSIIAPLKLSKVRIYMSCDNLLTFTSYSGWTPELGNLDGANLAPGVDYATYPTPVILTGGINVNF</sequence>
<dbReference type="Proteomes" id="UP000019402">
    <property type="component" value="Unassembled WGS sequence"/>
</dbReference>
<accession>W7XZL4</accession>
<dbReference type="InterPro" id="IPR023997">
    <property type="entry name" value="TonB-dep_OMP_SusC/RagA_CS"/>
</dbReference>
<dbReference type="InterPro" id="IPR036942">
    <property type="entry name" value="Beta-barrel_TonB_sf"/>
</dbReference>
<dbReference type="InterPro" id="IPR037066">
    <property type="entry name" value="Plug_dom_sf"/>
</dbReference>
<feature type="domain" description="TonB-dependent receptor plug" evidence="9">
    <location>
        <begin position="116"/>
        <end position="221"/>
    </location>
</feature>
<evidence type="ECO:0000256" key="7">
    <source>
        <dbReference type="PROSITE-ProRule" id="PRU01360"/>
    </source>
</evidence>
<dbReference type="AlphaFoldDB" id="W7XZL4"/>
<dbReference type="InterPro" id="IPR023996">
    <property type="entry name" value="TonB-dep_OMP_SusC/RagA"/>
</dbReference>
<keyword evidence="4 7" id="KW-0812">Transmembrane</keyword>
<comment type="subcellular location">
    <subcellularLocation>
        <location evidence="1 7">Cell outer membrane</location>
        <topology evidence="1 7">Multi-pass membrane protein</topology>
    </subcellularLocation>
</comment>
<dbReference type="OrthoDB" id="9768177at2"/>
<dbReference type="Gene3D" id="2.170.130.10">
    <property type="entry name" value="TonB-dependent receptor, plug domain"/>
    <property type="match status" value="1"/>
</dbReference>
<dbReference type="Gene3D" id="2.60.40.1120">
    <property type="entry name" value="Carboxypeptidase-like, regulatory domain"/>
    <property type="match status" value="1"/>
</dbReference>
<dbReference type="RefSeq" id="WP_027471022.1">
    <property type="nucleotide sequence ID" value="NZ_BAMD01000037.1"/>
</dbReference>
<proteinExistence type="inferred from homology"/>
<evidence type="ECO:0000256" key="2">
    <source>
        <dbReference type="ARBA" id="ARBA00022448"/>
    </source>
</evidence>
<dbReference type="STRING" id="869213.GCA_000517085_01125"/>
<evidence type="ECO:0000259" key="9">
    <source>
        <dbReference type="Pfam" id="PF07715"/>
    </source>
</evidence>
<dbReference type="PROSITE" id="PS52016">
    <property type="entry name" value="TONB_DEPENDENT_REC_3"/>
    <property type="match status" value="1"/>
</dbReference>
<dbReference type="EMBL" id="BAMD01000037">
    <property type="protein sequence ID" value="GAF04100.1"/>
    <property type="molecule type" value="Genomic_DNA"/>
</dbReference>
<dbReference type="NCBIfam" id="TIGR04056">
    <property type="entry name" value="OMP_RagA_SusC"/>
    <property type="match status" value="1"/>
</dbReference>
<dbReference type="InterPro" id="IPR012910">
    <property type="entry name" value="Plug_dom"/>
</dbReference>
<evidence type="ECO:0000256" key="6">
    <source>
        <dbReference type="ARBA" id="ARBA00023237"/>
    </source>
</evidence>